<dbReference type="Gene3D" id="1.10.4080.10">
    <property type="entry name" value="ADP-ribosylation/Crystallin J1"/>
    <property type="match status" value="1"/>
</dbReference>
<gene>
    <name evidence="1" type="ORF">ING2E5A_0888</name>
</gene>
<protein>
    <submittedName>
        <fullName evidence="1">Putative large exoprotein involved in heme utilization or adhesion</fullName>
    </submittedName>
</protein>
<dbReference type="EMBL" id="LT608328">
    <property type="protein sequence ID" value="SCM56456.1"/>
    <property type="molecule type" value="Genomic_DNA"/>
</dbReference>
<name>A0A1G4G595_9BACT</name>
<evidence type="ECO:0000313" key="1">
    <source>
        <dbReference type="EMBL" id="SCM56456.1"/>
    </source>
</evidence>
<dbReference type="Proteomes" id="UP000178485">
    <property type="component" value="Chromosome i"/>
</dbReference>
<reference evidence="1 2" key="1">
    <citation type="submission" date="2016-08" db="EMBL/GenBank/DDBJ databases">
        <authorList>
            <person name="Seilhamer J.J."/>
        </authorList>
    </citation>
    <scope>NUCLEOTIDE SEQUENCE [LARGE SCALE GENOMIC DNA]</scope>
    <source>
        <strain evidence="1">ING2-E5A</strain>
    </source>
</reference>
<dbReference type="SUPFAM" id="SSF101478">
    <property type="entry name" value="ADP-ribosylglycohydrolase"/>
    <property type="match status" value="1"/>
</dbReference>
<dbReference type="InterPro" id="IPR005502">
    <property type="entry name" value="Ribosyl_crysJ1"/>
</dbReference>
<dbReference type="InterPro" id="IPR036705">
    <property type="entry name" value="Ribosyl_crysJ1_sf"/>
</dbReference>
<dbReference type="KEGG" id="pmuc:ING2E5A_0888"/>
<dbReference type="Pfam" id="PF03747">
    <property type="entry name" value="ADP_ribosyl_GH"/>
    <property type="match status" value="1"/>
</dbReference>
<organism evidence="1 2">
    <name type="scientific">Petrimonas mucosa</name>
    <dbReference type="NCBI Taxonomy" id="1642646"/>
    <lineage>
        <taxon>Bacteria</taxon>
        <taxon>Pseudomonadati</taxon>
        <taxon>Bacteroidota</taxon>
        <taxon>Bacteroidia</taxon>
        <taxon>Bacteroidales</taxon>
        <taxon>Dysgonomonadaceae</taxon>
        <taxon>Petrimonas</taxon>
    </lineage>
</organism>
<dbReference type="STRING" id="1642646.ING2E5A_0888"/>
<sequence length="514" mass="57952">MNLKLFFFSGMIALLSCNINDVSAKEYKISKGELLNKIKGGWAGQVIGCTYGGPTEFKWNGTMIGEEIPIPWDDTRMVWYYKNSPGLYDDVYMDLTFVQVFEKYGLDAPDSLHAKYFANAGYPLWHANQAARYNILNGIMPPESGHWKNNPHADDIDFQIEADFAGLMSPGMVNAASEIGWRIGHIMNYGDGVYGGIYVAAMYALAFVHNDIEFIVEEALKSIPRQSKYYQCIADVLRCYRKDPKDWKKAWFEVQKKWSADTGCPDGVFQPYNIDATVNGAYIVIGLLYGRGDYGATIDISTRCGYDSDCNPANAAGILGTMIGYDKIPAYWKQGLDKVEDLNFAHTEMSLNKVYEIGFRHASEMIIRNGGRLTGDIFTINYQQPKPVPLEVGFEGLYPVERRRIGSNLGGKNREISFKINGSAFVLSGRAVKNSDRPDSILEIEVYINGNLHEVAKIPTNNRIRRHDLTWNYDLTEGENNITLKAIKIPEGYRIDATDVIVYSRNRPGKLVYY</sequence>
<keyword evidence="2" id="KW-1185">Reference proteome</keyword>
<proteinExistence type="predicted"/>
<evidence type="ECO:0000313" key="2">
    <source>
        <dbReference type="Proteomes" id="UP000178485"/>
    </source>
</evidence>
<dbReference type="RefSeq" id="WP_071136332.1">
    <property type="nucleotide sequence ID" value="NZ_LT608328.1"/>
</dbReference>
<accession>A0A1G4G595</accession>
<dbReference type="AlphaFoldDB" id="A0A1G4G595"/>
<dbReference type="PROSITE" id="PS51257">
    <property type="entry name" value="PROKAR_LIPOPROTEIN"/>
    <property type="match status" value="1"/>
</dbReference>